<evidence type="ECO:0000259" key="5">
    <source>
        <dbReference type="PROSITE" id="PS50206"/>
    </source>
</evidence>
<proteinExistence type="predicted"/>
<gene>
    <name evidence="6" type="ORF">BXYJ_LOCUS3283</name>
</gene>
<dbReference type="Proteomes" id="UP000659654">
    <property type="component" value="Unassembled WGS sequence"/>
</dbReference>
<dbReference type="InterPro" id="IPR045078">
    <property type="entry name" value="TST/MPST-like"/>
</dbReference>
<reference evidence="9" key="1">
    <citation type="submission" date="2016-11" db="UniProtKB">
        <authorList>
            <consortium name="WormBaseParasite"/>
        </authorList>
    </citation>
    <scope>IDENTIFICATION</scope>
</reference>
<evidence type="ECO:0000256" key="4">
    <source>
        <dbReference type="SAM" id="SignalP"/>
    </source>
</evidence>
<keyword evidence="1" id="KW-0808">Transferase</keyword>
<dbReference type="SUPFAM" id="SSF52821">
    <property type="entry name" value="Rhodanese/Cell cycle control phosphatase"/>
    <property type="match status" value="2"/>
</dbReference>
<name>A0A1I7SCP5_BURXY</name>
<evidence type="ECO:0000256" key="1">
    <source>
        <dbReference type="ARBA" id="ARBA00022679"/>
    </source>
</evidence>
<accession>A0A1I7SCP5</accession>
<feature type="region of interest" description="Disordered" evidence="3">
    <location>
        <begin position="237"/>
        <end position="266"/>
    </location>
</feature>
<feature type="domain" description="Rhodanese" evidence="5">
    <location>
        <begin position="43"/>
        <end position="183"/>
    </location>
</feature>
<dbReference type="PANTHER" id="PTHR11364">
    <property type="entry name" value="THIOSULFATE SULFERTANSFERASE"/>
    <property type="match status" value="1"/>
</dbReference>
<dbReference type="SMR" id="A0A1I7SCP5"/>
<organism evidence="7 9">
    <name type="scientific">Bursaphelenchus xylophilus</name>
    <name type="common">Pinewood nematode worm</name>
    <name type="synonym">Aphelenchoides xylophilus</name>
    <dbReference type="NCBI Taxonomy" id="6326"/>
    <lineage>
        <taxon>Eukaryota</taxon>
        <taxon>Metazoa</taxon>
        <taxon>Ecdysozoa</taxon>
        <taxon>Nematoda</taxon>
        <taxon>Chromadorea</taxon>
        <taxon>Rhabditida</taxon>
        <taxon>Tylenchina</taxon>
        <taxon>Tylenchomorpha</taxon>
        <taxon>Aphelenchoidea</taxon>
        <taxon>Aphelenchoididae</taxon>
        <taxon>Bursaphelenchus</taxon>
    </lineage>
</organism>
<sequence length="344" mass="39098">MRSFLRFFAVFLMFTMIFAGEEDEMSLKRILDVKSLAKLISDKTAGIRVLDCTYAVGPKPDYKQFKEQWYAKFERLMARPTQQKALYLQSHIPGSVHFDIDAAMYPGEFERFSMYPPAEFEQYAQLLGINQSDHLVFYSRGPFGGMMFSSKAYWLFRSYGHEKLSILDGGFAAWQKEGQEVEKSKDYPQVQKGNWKAKDTVAQFIMPFEEFNKEGGVLDHPDQYNLLDSRIRAQFDGKQDTGLDPNKVNGTRIPHTTNIPASEAVGDDGLLKPLEELKKGLFAPEDPTKPVITYCNTGMQASVISVLQDALFPDHPARMYNGGLMEMAQRAPKRISDGPQHLVE</sequence>
<evidence type="ECO:0000313" key="6">
    <source>
        <dbReference type="EMBL" id="CAD5213944.1"/>
    </source>
</evidence>
<dbReference type="GO" id="GO:0005739">
    <property type="term" value="C:mitochondrion"/>
    <property type="evidence" value="ECO:0007669"/>
    <property type="project" value="TreeGrafter"/>
</dbReference>
<dbReference type="PANTHER" id="PTHR11364:SF7">
    <property type="entry name" value="THIOSULFATE SULFURTRANSFERASE MPST-1-RELATED"/>
    <property type="match status" value="1"/>
</dbReference>
<dbReference type="Gene3D" id="3.40.250.10">
    <property type="entry name" value="Rhodanese-like domain"/>
    <property type="match status" value="2"/>
</dbReference>
<dbReference type="InterPro" id="IPR036873">
    <property type="entry name" value="Rhodanese-like_dom_sf"/>
</dbReference>
<reference evidence="6" key="2">
    <citation type="submission" date="2020-09" db="EMBL/GenBank/DDBJ databases">
        <authorList>
            <person name="Kikuchi T."/>
        </authorList>
    </citation>
    <scope>NUCLEOTIDE SEQUENCE</scope>
    <source>
        <strain evidence="6">Ka4C1</strain>
    </source>
</reference>
<keyword evidence="4" id="KW-0732">Signal</keyword>
<dbReference type="SMART" id="SM00450">
    <property type="entry name" value="RHOD"/>
    <property type="match status" value="2"/>
</dbReference>
<feature type="chain" id="PRO_5036022132" evidence="4">
    <location>
        <begin position="20"/>
        <end position="344"/>
    </location>
</feature>
<evidence type="ECO:0000313" key="8">
    <source>
        <dbReference type="Proteomes" id="UP000659654"/>
    </source>
</evidence>
<dbReference type="eggNOG" id="KOG1529">
    <property type="taxonomic scope" value="Eukaryota"/>
</dbReference>
<keyword evidence="2" id="KW-0677">Repeat</keyword>
<dbReference type="InterPro" id="IPR001763">
    <property type="entry name" value="Rhodanese-like_dom"/>
</dbReference>
<evidence type="ECO:0000313" key="7">
    <source>
        <dbReference type="Proteomes" id="UP000095284"/>
    </source>
</evidence>
<protein>
    <submittedName>
        <fullName evidence="6">(pine wood nematode) hypothetical protein</fullName>
    </submittedName>
</protein>
<dbReference type="EMBL" id="CAJFCV020000002">
    <property type="protein sequence ID" value="CAG9093738.1"/>
    <property type="molecule type" value="Genomic_DNA"/>
</dbReference>
<dbReference type="OrthoDB" id="270167at2759"/>
<evidence type="ECO:0000313" key="9">
    <source>
        <dbReference type="WBParaSite" id="BXY_1079700.1"/>
    </source>
</evidence>
<dbReference type="Pfam" id="PF00581">
    <property type="entry name" value="Rhodanese"/>
    <property type="match status" value="2"/>
</dbReference>
<dbReference type="AlphaFoldDB" id="A0A1I7SCP5"/>
<dbReference type="EMBL" id="CAJFDI010000002">
    <property type="protein sequence ID" value="CAD5213944.1"/>
    <property type="molecule type" value="Genomic_DNA"/>
</dbReference>
<dbReference type="Proteomes" id="UP000582659">
    <property type="component" value="Unassembled WGS sequence"/>
</dbReference>
<evidence type="ECO:0000256" key="3">
    <source>
        <dbReference type="SAM" id="MobiDB-lite"/>
    </source>
</evidence>
<dbReference type="PROSITE" id="PS50206">
    <property type="entry name" value="RHODANESE_3"/>
    <property type="match status" value="2"/>
</dbReference>
<feature type="signal peptide" evidence="4">
    <location>
        <begin position="1"/>
        <end position="19"/>
    </location>
</feature>
<dbReference type="CDD" id="cd01448">
    <property type="entry name" value="TST_Repeat_1"/>
    <property type="match status" value="1"/>
</dbReference>
<keyword evidence="8" id="KW-1185">Reference proteome</keyword>
<dbReference type="GO" id="GO:0004792">
    <property type="term" value="F:thiosulfate-cyanide sulfurtransferase activity"/>
    <property type="evidence" value="ECO:0007669"/>
    <property type="project" value="TreeGrafter"/>
</dbReference>
<feature type="domain" description="Rhodanese" evidence="5">
    <location>
        <begin position="220"/>
        <end position="336"/>
    </location>
</feature>
<evidence type="ECO:0000256" key="2">
    <source>
        <dbReference type="ARBA" id="ARBA00022737"/>
    </source>
</evidence>
<dbReference type="Proteomes" id="UP000095284">
    <property type="component" value="Unplaced"/>
</dbReference>
<dbReference type="WBParaSite" id="BXY_1079700.1">
    <property type="protein sequence ID" value="BXY_1079700.1"/>
    <property type="gene ID" value="BXY_1079700"/>
</dbReference>